<keyword evidence="2" id="KW-1185">Reference proteome</keyword>
<reference evidence="1 2" key="1">
    <citation type="journal article" date="2019" name="Commun. Biol.">
        <title>The bagworm genome reveals a unique fibroin gene that provides high tensile strength.</title>
        <authorList>
            <person name="Kono N."/>
            <person name="Nakamura H."/>
            <person name="Ohtoshi R."/>
            <person name="Tomita M."/>
            <person name="Numata K."/>
            <person name="Arakawa K."/>
        </authorList>
    </citation>
    <scope>NUCLEOTIDE SEQUENCE [LARGE SCALE GENOMIC DNA]</scope>
</reference>
<protein>
    <submittedName>
        <fullName evidence="1">Uncharacterized protein</fullName>
    </submittedName>
</protein>
<proteinExistence type="predicted"/>
<accession>A0A4C1VCL3</accession>
<organism evidence="1 2">
    <name type="scientific">Eumeta variegata</name>
    <name type="common">Bagworm moth</name>
    <name type="synonym">Eumeta japonica</name>
    <dbReference type="NCBI Taxonomy" id="151549"/>
    <lineage>
        <taxon>Eukaryota</taxon>
        <taxon>Metazoa</taxon>
        <taxon>Ecdysozoa</taxon>
        <taxon>Arthropoda</taxon>
        <taxon>Hexapoda</taxon>
        <taxon>Insecta</taxon>
        <taxon>Pterygota</taxon>
        <taxon>Neoptera</taxon>
        <taxon>Endopterygota</taxon>
        <taxon>Lepidoptera</taxon>
        <taxon>Glossata</taxon>
        <taxon>Ditrysia</taxon>
        <taxon>Tineoidea</taxon>
        <taxon>Psychidae</taxon>
        <taxon>Oiketicinae</taxon>
        <taxon>Eumeta</taxon>
    </lineage>
</organism>
<evidence type="ECO:0000313" key="2">
    <source>
        <dbReference type="Proteomes" id="UP000299102"/>
    </source>
</evidence>
<dbReference type="AlphaFoldDB" id="A0A4C1VCL3"/>
<dbReference type="Proteomes" id="UP000299102">
    <property type="component" value="Unassembled WGS sequence"/>
</dbReference>
<sequence length="127" mass="14284">MRSIRDHLLHKRGTISGSALLHNLDVVLASIPVAVVEGFNLPTTAIRLLERVEEVYSLHLARATLERLNISKIKKSLTIECSNSGAATNPMQWNRNLGNRNGIEFVYLLPNLVKWDRAANTQLFNPR</sequence>
<dbReference type="EMBL" id="BGZK01000317">
    <property type="protein sequence ID" value="GBP36359.1"/>
    <property type="molecule type" value="Genomic_DNA"/>
</dbReference>
<gene>
    <name evidence="1" type="ORF">EVAR_22491_1</name>
</gene>
<evidence type="ECO:0000313" key="1">
    <source>
        <dbReference type="EMBL" id="GBP36359.1"/>
    </source>
</evidence>
<comment type="caution">
    <text evidence="1">The sequence shown here is derived from an EMBL/GenBank/DDBJ whole genome shotgun (WGS) entry which is preliminary data.</text>
</comment>
<name>A0A4C1VCL3_EUMVA</name>